<dbReference type="EMBL" id="LDOU01000007">
    <property type="protein sequence ID" value="KLV09857.1"/>
    <property type="molecule type" value="Genomic_DNA"/>
</dbReference>
<dbReference type="FunFam" id="1.20.1260.10:FF:000012">
    <property type="entry name" value="1,2-phenylacetyl-CoA epoxidase, subunit C"/>
    <property type="match status" value="1"/>
</dbReference>
<dbReference type="InterPro" id="IPR011882">
    <property type="entry name" value="PaaC"/>
</dbReference>
<dbReference type="PANTHER" id="PTHR30458:SF0">
    <property type="entry name" value="1,2-PHENYLACETYL-COA EPOXIDASE, SUBUNIT C"/>
    <property type="match status" value="1"/>
</dbReference>
<organism evidence="1 2">
    <name type="scientific">Photobacterium ganghwense</name>
    <dbReference type="NCBI Taxonomy" id="320778"/>
    <lineage>
        <taxon>Bacteria</taxon>
        <taxon>Pseudomonadati</taxon>
        <taxon>Pseudomonadota</taxon>
        <taxon>Gammaproteobacteria</taxon>
        <taxon>Vibrionales</taxon>
        <taxon>Vibrionaceae</taxon>
        <taxon>Photobacterium</taxon>
    </lineage>
</organism>
<dbReference type="Proteomes" id="UP000035909">
    <property type="component" value="Unassembled WGS sequence"/>
</dbReference>
<dbReference type="InterPro" id="IPR009078">
    <property type="entry name" value="Ferritin-like_SF"/>
</dbReference>
<reference evidence="1 2" key="1">
    <citation type="submission" date="2015-05" db="EMBL/GenBank/DDBJ databases">
        <title>Photobacterium galathea sp. nov.</title>
        <authorList>
            <person name="Machado H."/>
            <person name="Gram L."/>
        </authorList>
    </citation>
    <scope>NUCLEOTIDE SEQUENCE [LARGE SCALE GENOMIC DNA]</scope>
    <source>
        <strain evidence="1 2">DSM 22954</strain>
    </source>
</reference>
<dbReference type="InterPro" id="IPR007814">
    <property type="entry name" value="PaaA_PaaC"/>
</dbReference>
<name>A0A0J1K668_9GAMM</name>
<protein>
    <submittedName>
        <fullName evidence="1">Phenylacetic acid degradation protein</fullName>
    </submittedName>
</protein>
<comment type="caution">
    <text evidence="1">The sequence shown here is derived from an EMBL/GenBank/DDBJ whole genome shotgun (WGS) entry which is preliminary data.</text>
</comment>
<keyword evidence="2" id="KW-1185">Reference proteome</keyword>
<dbReference type="GO" id="GO:0005829">
    <property type="term" value="C:cytosol"/>
    <property type="evidence" value="ECO:0007669"/>
    <property type="project" value="TreeGrafter"/>
</dbReference>
<dbReference type="PIRSF" id="PIRSF037834">
    <property type="entry name" value="PA_CoA_Oase3"/>
    <property type="match status" value="1"/>
</dbReference>
<dbReference type="PANTHER" id="PTHR30458">
    <property type="entry name" value="PHENYLACETIC ACID DEGRADATION PROTEIN PAA"/>
    <property type="match status" value="1"/>
</dbReference>
<evidence type="ECO:0000313" key="1">
    <source>
        <dbReference type="EMBL" id="KLV09857.1"/>
    </source>
</evidence>
<sequence length="262" mass="29684">MTTSTSANGTTESSALLQRYVLQLADTSLILSHRLSEWCGVAPELEIDMALSNIALDLLGEARHLYQYASELDNQQRTEDDFAFLRHQSEFHNLLLAEHPNEGFDITLTRQFLFDSYHYLLLDALQQSSDPQLVAVARKSLKEVSYHQRFSRGWLIRLGDGTAESKQKMQLALDALWRFTPEMFVCSDAEQALAEQGIAVDVASLKAQWLETVTEACHEAGLNVPQTAHRRVGGKEGRHSEHLGYILAEMQFMQRAYPNSQW</sequence>
<dbReference type="PATRIC" id="fig|320778.3.peg.2012"/>
<accession>A0A0J1K668</accession>
<gene>
    <name evidence="1" type="ORF">ABT57_09250</name>
</gene>
<dbReference type="NCBIfam" id="TIGR02158">
    <property type="entry name" value="PA_CoA_Oxy3"/>
    <property type="match status" value="1"/>
</dbReference>
<dbReference type="STRING" id="320778.ABT57_09250"/>
<dbReference type="InterPro" id="IPR012347">
    <property type="entry name" value="Ferritin-like"/>
</dbReference>
<dbReference type="AlphaFoldDB" id="A0A0J1K668"/>
<proteinExistence type="predicted"/>
<dbReference type="GO" id="GO:0010124">
    <property type="term" value="P:phenylacetate catabolic process"/>
    <property type="evidence" value="ECO:0007669"/>
    <property type="project" value="InterPro"/>
</dbReference>
<dbReference type="InterPro" id="IPR052703">
    <property type="entry name" value="Aromatic_CoA_ox/epox"/>
</dbReference>
<dbReference type="SUPFAM" id="SSF47240">
    <property type="entry name" value="Ferritin-like"/>
    <property type="match status" value="1"/>
</dbReference>
<evidence type="ECO:0000313" key="2">
    <source>
        <dbReference type="Proteomes" id="UP000035909"/>
    </source>
</evidence>
<dbReference type="RefSeq" id="WP_047884946.1">
    <property type="nucleotide sequence ID" value="NZ_CP071326.1"/>
</dbReference>
<dbReference type="Gene3D" id="1.20.1260.10">
    <property type="match status" value="1"/>
</dbReference>
<dbReference type="Pfam" id="PF05138">
    <property type="entry name" value="PaaA_PaaC"/>
    <property type="match status" value="1"/>
</dbReference>